<reference evidence="2" key="2">
    <citation type="submission" date="2014-07" db="EMBL/GenBank/DDBJ databases">
        <authorList>
            <person name="Hull J."/>
        </authorList>
    </citation>
    <scope>NUCLEOTIDE SEQUENCE</scope>
</reference>
<accession>A0A0A9VTC4</accession>
<dbReference type="AlphaFoldDB" id="A0A0A9VTC4"/>
<evidence type="ECO:0000256" key="1">
    <source>
        <dbReference type="SAM" id="MobiDB-lite"/>
    </source>
</evidence>
<feature type="non-terminal residue" evidence="2">
    <location>
        <position position="1"/>
    </location>
</feature>
<feature type="compositionally biased region" description="Polar residues" evidence="1">
    <location>
        <begin position="44"/>
        <end position="55"/>
    </location>
</feature>
<feature type="region of interest" description="Disordered" evidence="1">
    <location>
        <begin position="28"/>
        <end position="55"/>
    </location>
</feature>
<dbReference type="EMBL" id="GBHO01044630">
    <property type="protein sequence ID" value="JAF98973.1"/>
    <property type="molecule type" value="Transcribed_RNA"/>
</dbReference>
<sequence length="379" mass="43136">QPRTTSIKPIFELNNKDAQWRVLSNYGQQSHDYNNPECRERNEYSNSRNGDQQNKWGIFHGRISEIPQPLPINTVTNYEEYCQLKDLISRKGGIDTSASKMDSILENHRLSSWAVPPKIQSNHDRIPNVHLFIGGKRINEPQVRQNTQNDKTSPNNFNESVDGLLQTQQVAGDIEIGRKSTICDNDDYLICKHGVLKFPEGFQLSCDQIEVIFGEITDRPEGIKLIVPGRVTGPLFNYFKLVESSHHEPALLHGVCLLSNGFLIPIKTMLSLVQLHGWLSTLNRNFTSESFLLLHSSPWTDMKSVLGVMRCLIKSGKVMVVLPSNNKISFDELEKQEHLVPDTLQEQMKVEFFGFSISYVVFKKGLLELCDTIRTSHSQ</sequence>
<evidence type="ECO:0000313" key="2">
    <source>
        <dbReference type="EMBL" id="JAF98973.1"/>
    </source>
</evidence>
<reference evidence="2" key="1">
    <citation type="journal article" date="2014" name="PLoS ONE">
        <title>Transcriptome-Based Identification of ABC Transporters in the Western Tarnished Plant Bug Lygus hesperus.</title>
        <authorList>
            <person name="Hull J.J."/>
            <person name="Chaney K."/>
            <person name="Geib S.M."/>
            <person name="Fabrick J.A."/>
            <person name="Brent C.S."/>
            <person name="Walsh D."/>
            <person name="Lavine L.C."/>
        </authorList>
    </citation>
    <scope>NUCLEOTIDE SEQUENCE</scope>
</reference>
<protein>
    <submittedName>
        <fullName evidence="2">Uncharacterized protein</fullName>
    </submittedName>
</protein>
<proteinExistence type="predicted"/>
<name>A0A0A9VTC4_LYGHE</name>
<gene>
    <name evidence="2" type="ORF">CM83_102858</name>
</gene>
<organism evidence="2">
    <name type="scientific">Lygus hesperus</name>
    <name type="common">Western plant bug</name>
    <dbReference type="NCBI Taxonomy" id="30085"/>
    <lineage>
        <taxon>Eukaryota</taxon>
        <taxon>Metazoa</taxon>
        <taxon>Ecdysozoa</taxon>
        <taxon>Arthropoda</taxon>
        <taxon>Hexapoda</taxon>
        <taxon>Insecta</taxon>
        <taxon>Pterygota</taxon>
        <taxon>Neoptera</taxon>
        <taxon>Paraneoptera</taxon>
        <taxon>Hemiptera</taxon>
        <taxon>Heteroptera</taxon>
        <taxon>Panheteroptera</taxon>
        <taxon>Cimicomorpha</taxon>
        <taxon>Miridae</taxon>
        <taxon>Mirini</taxon>
        <taxon>Lygus</taxon>
    </lineage>
</organism>